<dbReference type="InterPro" id="IPR044068">
    <property type="entry name" value="CB"/>
</dbReference>
<evidence type="ECO:0000256" key="3">
    <source>
        <dbReference type="ARBA" id="ARBA00023125"/>
    </source>
</evidence>
<feature type="domain" description="Tyr recombinase" evidence="6">
    <location>
        <begin position="199"/>
        <end position="380"/>
    </location>
</feature>
<dbReference type="STRING" id="1122189.SAMN02745165_01895"/>
<evidence type="ECO:0000313" key="9">
    <source>
        <dbReference type="Proteomes" id="UP000184171"/>
    </source>
</evidence>
<dbReference type="PANTHER" id="PTHR30629">
    <property type="entry name" value="PROPHAGE INTEGRASE"/>
    <property type="match status" value="1"/>
</dbReference>
<accession>A0A1M6HN29</accession>
<dbReference type="InterPro" id="IPR010998">
    <property type="entry name" value="Integrase_recombinase_N"/>
</dbReference>
<dbReference type="InterPro" id="IPR011010">
    <property type="entry name" value="DNA_brk_join_enz"/>
</dbReference>
<organism evidence="8 9">
    <name type="scientific">Malonomonas rubra DSM 5091</name>
    <dbReference type="NCBI Taxonomy" id="1122189"/>
    <lineage>
        <taxon>Bacteria</taxon>
        <taxon>Pseudomonadati</taxon>
        <taxon>Thermodesulfobacteriota</taxon>
        <taxon>Desulfuromonadia</taxon>
        <taxon>Desulfuromonadales</taxon>
        <taxon>Geopsychrobacteraceae</taxon>
        <taxon>Malonomonas</taxon>
    </lineage>
</organism>
<sequence length="403" mass="46421">MRFTDRSIDLLKPKDERYERWESGRKGFGIRVSPKGRKSWIFLYRFNGKTRRMTFGTYPKVTLAEAHLKHSEAEALLDDGIDPGQIEQEEKDRVRKAPTVEDLAGEYIKKWAKPNKRSWQEDQRMLKKDVIPTLGAKRAADIKKRDVVLLLEDIYDRGAKVHANRMLALVRKMFNFAVQRDIVEFNPCLGIGKLHKEDPKDRCLSKDEIKEFWGGLDKAEGITDPVKLALRLVLVTAQRPGEVLGMHWSEIDGEWWTLPGDRTKNDEVQRVYLSSLALELLGLPGEGFVFPSPRTDWPIKINALAHALKRAQTPEDKGDDPAINTKPFTPHDLRRSAATHIAEMGYSEFLIGKILNHKNKSITAVYNRHQYDNEKKQALEAWGRKLKSIIEKKQPDNVIELRR</sequence>
<dbReference type="PANTHER" id="PTHR30629:SF2">
    <property type="entry name" value="PROPHAGE INTEGRASE INTS-RELATED"/>
    <property type="match status" value="1"/>
</dbReference>
<proteinExistence type="inferred from homology"/>
<dbReference type="InterPro" id="IPR013762">
    <property type="entry name" value="Integrase-like_cat_sf"/>
</dbReference>
<dbReference type="PROSITE" id="PS51900">
    <property type="entry name" value="CB"/>
    <property type="match status" value="1"/>
</dbReference>
<dbReference type="SUPFAM" id="SSF56349">
    <property type="entry name" value="DNA breaking-rejoining enzymes"/>
    <property type="match status" value="1"/>
</dbReference>
<gene>
    <name evidence="8" type="ORF">SAMN02745165_01895</name>
</gene>
<dbReference type="AlphaFoldDB" id="A0A1M6HN29"/>
<reference evidence="8 9" key="1">
    <citation type="submission" date="2016-11" db="EMBL/GenBank/DDBJ databases">
        <authorList>
            <person name="Jaros S."/>
            <person name="Januszkiewicz K."/>
            <person name="Wedrychowicz H."/>
        </authorList>
    </citation>
    <scope>NUCLEOTIDE SEQUENCE [LARGE SCALE GENOMIC DNA]</scope>
    <source>
        <strain evidence="8 9">DSM 5091</strain>
    </source>
</reference>
<evidence type="ECO:0000256" key="5">
    <source>
        <dbReference type="PROSITE-ProRule" id="PRU01248"/>
    </source>
</evidence>
<dbReference type="InterPro" id="IPR050808">
    <property type="entry name" value="Phage_Integrase"/>
</dbReference>
<evidence type="ECO:0000256" key="2">
    <source>
        <dbReference type="ARBA" id="ARBA00022908"/>
    </source>
</evidence>
<evidence type="ECO:0000313" key="8">
    <source>
        <dbReference type="EMBL" id="SHJ23625.1"/>
    </source>
</evidence>
<name>A0A1M6HN29_MALRU</name>
<dbReference type="Pfam" id="PF22022">
    <property type="entry name" value="Phage_int_M"/>
    <property type="match status" value="1"/>
</dbReference>
<dbReference type="OrthoDB" id="9775880at2"/>
<dbReference type="InterPro" id="IPR038488">
    <property type="entry name" value="Integrase_DNA-bd_sf"/>
</dbReference>
<evidence type="ECO:0000256" key="4">
    <source>
        <dbReference type="ARBA" id="ARBA00023172"/>
    </source>
</evidence>
<evidence type="ECO:0000259" key="7">
    <source>
        <dbReference type="PROSITE" id="PS51900"/>
    </source>
</evidence>
<dbReference type="RefSeq" id="WP_072908208.1">
    <property type="nucleotide sequence ID" value="NZ_FQZT01000005.1"/>
</dbReference>
<keyword evidence="9" id="KW-1185">Reference proteome</keyword>
<dbReference type="GO" id="GO:0003677">
    <property type="term" value="F:DNA binding"/>
    <property type="evidence" value="ECO:0007669"/>
    <property type="project" value="UniProtKB-UniRule"/>
</dbReference>
<dbReference type="Proteomes" id="UP000184171">
    <property type="component" value="Unassembled WGS sequence"/>
</dbReference>
<feature type="domain" description="Core-binding (CB)" evidence="7">
    <location>
        <begin position="98"/>
        <end position="178"/>
    </location>
</feature>
<protein>
    <submittedName>
        <fullName evidence="8">Site-specific recombinase XerD</fullName>
    </submittedName>
</protein>
<dbReference type="Gene3D" id="1.10.150.130">
    <property type="match status" value="1"/>
</dbReference>
<keyword evidence="4" id="KW-0233">DNA recombination</keyword>
<dbReference type="InterPro" id="IPR025166">
    <property type="entry name" value="Integrase_DNA_bind_dom"/>
</dbReference>
<evidence type="ECO:0000256" key="1">
    <source>
        <dbReference type="ARBA" id="ARBA00008857"/>
    </source>
</evidence>
<dbReference type="GO" id="GO:0015074">
    <property type="term" value="P:DNA integration"/>
    <property type="evidence" value="ECO:0007669"/>
    <property type="project" value="UniProtKB-KW"/>
</dbReference>
<dbReference type="Gene3D" id="1.10.443.10">
    <property type="entry name" value="Intergrase catalytic core"/>
    <property type="match status" value="1"/>
</dbReference>
<dbReference type="CDD" id="cd00801">
    <property type="entry name" value="INT_P4_C"/>
    <property type="match status" value="1"/>
</dbReference>
<keyword evidence="2" id="KW-0229">DNA integration</keyword>
<dbReference type="InterPro" id="IPR053876">
    <property type="entry name" value="Phage_int_M"/>
</dbReference>
<evidence type="ECO:0000259" key="6">
    <source>
        <dbReference type="PROSITE" id="PS51898"/>
    </source>
</evidence>
<dbReference type="Gene3D" id="3.30.160.390">
    <property type="entry name" value="Integrase, DNA-binding domain"/>
    <property type="match status" value="1"/>
</dbReference>
<comment type="similarity">
    <text evidence="1">Belongs to the 'phage' integrase family.</text>
</comment>
<dbReference type="Pfam" id="PF13356">
    <property type="entry name" value="Arm-DNA-bind_3"/>
    <property type="match status" value="1"/>
</dbReference>
<dbReference type="GO" id="GO:0006310">
    <property type="term" value="P:DNA recombination"/>
    <property type="evidence" value="ECO:0007669"/>
    <property type="project" value="UniProtKB-KW"/>
</dbReference>
<dbReference type="EMBL" id="FQZT01000005">
    <property type="protein sequence ID" value="SHJ23625.1"/>
    <property type="molecule type" value="Genomic_DNA"/>
</dbReference>
<dbReference type="PROSITE" id="PS51898">
    <property type="entry name" value="TYR_RECOMBINASE"/>
    <property type="match status" value="1"/>
</dbReference>
<dbReference type="InterPro" id="IPR002104">
    <property type="entry name" value="Integrase_catalytic"/>
</dbReference>
<keyword evidence="3 5" id="KW-0238">DNA-binding</keyword>
<dbReference type="Pfam" id="PF00589">
    <property type="entry name" value="Phage_integrase"/>
    <property type="match status" value="1"/>
</dbReference>